<proteinExistence type="predicted"/>
<dbReference type="CDD" id="cd00761">
    <property type="entry name" value="Glyco_tranf_GTA_type"/>
    <property type="match status" value="1"/>
</dbReference>
<evidence type="ECO:0000313" key="4">
    <source>
        <dbReference type="Proteomes" id="UP000584642"/>
    </source>
</evidence>
<dbReference type="SUPFAM" id="SSF53448">
    <property type="entry name" value="Nucleotide-diphospho-sugar transferases"/>
    <property type="match status" value="1"/>
</dbReference>
<keyword evidence="4" id="KW-1185">Reference proteome</keyword>
<dbReference type="PANTHER" id="PTHR22916">
    <property type="entry name" value="GLYCOSYLTRANSFERASE"/>
    <property type="match status" value="1"/>
</dbReference>
<evidence type="ECO:0000256" key="1">
    <source>
        <dbReference type="SAM" id="MobiDB-lite"/>
    </source>
</evidence>
<name>A0ABX2TJU4_9PROT</name>
<dbReference type="Proteomes" id="UP000584642">
    <property type="component" value="Unassembled WGS sequence"/>
</dbReference>
<dbReference type="InterPro" id="IPR029044">
    <property type="entry name" value="Nucleotide-diphossugar_trans"/>
</dbReference>
<accession>A0ABX2TJU4</accession>
<evidence type="ECO:0000313" key="3">
    <source>
        <dbReference type="EMBL" id="NYZ24614.1"/>
    </source>
</evidence>
<dbReference type="RefSeq" id="WP_180286392.1">
    <property type="nucleotide sequence ID" value="NZ_JABFDB010000042.1"/>
</dbReference>
<feature type="domain" description="Glycosyltransferase 2-like" evidence="2">
    <location>
        <begin position="173"/>
        <end position="284"/>
    </location>
</feature>
<dbReference type="InterPro" id="IPR001173">
    <property type="entry name" value="Glyco_trans_2-like"/>
</dbReference>
<comment type="caution">
    <text evidence="3">The sequence shown here is derived from an EMBL/GenBank/DDBJ whole genome shotgun (WGS) entry which is preliminary data.</text>
</comment>
<dbReference type="PANTHER" id="PTHR22916:SF3">
    <property type="entry name" value="UDP-GLCNAC:BETAGAL BETA-1,3-N-ACETYLGLUCOSAMINYLTRANSFERASE-LIKE PROTEIN 1"/>
    <property type="match status" value="1"/>
</dbReference>
<sequence>MDPIEALRAALDLHHAGRHEEARAGYRRVLALDPADPNALNLLGVLERVTGNPLAALTLIGRALRRAPALQAARQNLDNAVADAVNAANEAVKDVRPQEALALARAVRRAAPGEPFGLFVEGLALTVAGDLAGAAARLDPFPPPPGTEVLHAGTRRLLRSLERRQAEGPLLGTVVIPLHNMADMIERALDSVLVSIRHHRATAGFTPGRFRIAVVDDSSRDGGGAVVTDWARRQDEPGFDVVVLTNPRNLGAGAARNRGALMGAEGRLLWFLDADDYVFPDHIDFGIRMLDHVPDAGFARTGMRFQDIDAGIPAAFRRNSEQTYPGNLCVRTQCHAFVGGFPEEEMYFPNMADDAAYSHWLKTFFLGVKVAVPTVHYTLRPGNALDIQRRSGLIEKGVPTETDALGYAVSMHIRHRTAALSARLGEPWDGPPRIADGQPRSVYLDGSRPPDGPPG</sequence>
<organism evidence="3 4">
    <name type="scientific">Azospirillum oleiclasticum</name>
    <dbReference type="NCBI Taxonomy" id="2735135"/>
    <lineage>
        <taxon>Bacteria</taxon>
        <taxon>Pseudomonadati</taxon>
        <taxon>Pseudomonadota</taxon>
        <taxon>Alphaproteobacteria</taxon>
        <taxon>Rhodospirillales</taxon>
        <taxon>Azospirillaceae</taxon>
        <taxon>Azospirillum</taxon>
    </lineage>
</organism>
<evidence type="ECO:0000259" key="2">
    <source>
        <dbReference type="Pfam" id="PF00535"/>
    </source>
</evidence>
<reference evidence="3 4" key="1">
    <citation type="submission" date="2020-05" db="EMBL/GenBank/DDBJ databases">
        <title>Azospirillum oleiclasticum sp. nov, a nitrogen-fixing and heavy crude oil-emulsifying bacterium isolated from the crude oil of Yumen Oilfield.</title>
        <authorList>
            <person name="Wu D."/>
            <person name="Cai M."/>
            <person name="Zhang X."/>
        </authorList>
    </citation>
    <scope>NUCLEOTIDE SEQUENCE [LARGE SCALE GENOMIC DNA]</scope>
    <source>
        <strain evidence="3 4">ROY-1-1-2</strain>
    </source>
</reference>
<dbReference type="InterPro" id="IPR011990">
    <property type="entry name" value="TPR-like_helical_dom_sf"/>
</dbReference>
<dbReference type="EMBL" id="JABFDB010000042">
    <property type="protein sequence ID" value="NYZ24614.1"/>
    <property type="molecule type" value="Genomic_DNA"/>
</dbReference>
<dbReference type="SUPFAM" id="SSF48452">
    <property type="entry name" value="TPR-like"/>
    <property type="match status" value="1"/>
</dbReference>
<protein>
    <submittedName>
        <fullName evidence="3">Glycosyltransferase</fullName>
    </submittedName>
</protein>
<dbReference type="Gene3D" id="3.90.550.10">
    <property type="entry name" value="Spore Coat Polysaccharide Biosynthesis Protein SpsA, Chain A"/>
    <property type="match status" value="1"/>
</dbReference>
<gene>
    <name evidence="3" type="ORF">HND93_33340</name>
</gene>
<feature type="region of interest" description="Disordered" evidence="1">
    <location>
        <begin position="424"/>
        <end position="455"/>
    </location>
</feature>
<dbReference type="Pfam" id="PF00535">
    <property type="entry name" value="Glycos_transf_2"/>
    <property type="match status" value="1"/>
</dbReference>
<dbReference type="Gene3D" id="1.25.40.10">
    <property type="entry name" value="Tetratricopeptide repeat domain"/>
    <property type="match status" value="1"/>
</dbReference>